<keyword evidence="3" id="KW-0808">Transferase</keyword>
<protein>
    <submittedName>
        <fullName evidence="3">Arabinofuranosyl transferase C</fullName>
    </submittedName>
</protein>
<dbReference type="EMBL" id="CP003540">
    <property type="protein sequence ID" value="AFK17592.2"/>
    <property type="molecule type" value="Genomic_DNA"/>
</dbReference>
<feature type="transmembrane region" description="Helical" evidence="1">
    <location>
        <begin position="115"/>
        <end position="132"/>
    </location>
</feature>
<dbReference type="KEGG" id="coe:CP258_10125"/>
<name>A0AAU8QHL4_CORPS</name>
<evidence type="ECO:0000313" key="4">
    <source>
        <dbReference type="Proteomes" id="UP000006465"/>
    </source>
</evidence>
<feature type="transmembrane region" description="Helical" evidence="1">
    <location>
        <begin position="202"/>
        <end position="219"/>
    </location>
</feature>
<feature type="transmembrane region" description="Helical" evidence="1">
    <location>
        <begin position="144"/>
        <end position="167"/>
    </location>
</feature>
<accession>A0AAU8QHL4</accession>
<reference evidence="3 4" key="1">
    <citation type="journal article" date="2013" name="J. Biotechnol.">
        <title>Genome sequence of Corynebacterium pseudotuberculosis biovar equi strain 258 and prediction of antigenic targets to improve biotechnological vaccine production.</title>
        <authorList>
            <person name="Soares S.C."/>
            <person name="Trost E."/>
            <person name="Ramos R.T."/>
            <person name="Carneiro A.R."/>
            <person name="Santos A.R."/>
            <person name="Pinto A.C."/>
            <person name="Barbosa E."/>
            <person name="Aburjaile F."/>
            <person name="Ali A."/>
            <person name="Diniz C.A."/>
            <person name="Hassan S.S."/>
            <person name="Fiaux K."/>
            <person name="Guimaraes L.C."/>
            <person name="Bakhtiar S.M."/>
            <person name="Pereira U."/>
            <person name="Almeida S.S."/>
            <person name="Abreu V.A."/>
            <person name="Rocha F.S."/>
            <person name="Dorella F.A."/>
            <person name="Miyoshi A."/>
            <person name="Silva A."/>
            <person name="Azevedo V."/>
            <person name="Tauch A."/>
        </authorList>
    </citation>
    <scope>NUCLEOTIDE SEQUENCE [LARGE SCALE GENOMIC DNA]</scope>
    <source>
        <strain evidence="3 4">258</strain>
    </source>
</reference>
<proteinExistence type="predicted"/>
<feature type="transmembrane region" description="Helical" evidence="1">
    <location>
        <begin position="7"/>
        <end position="28"/>
    </location>
</feature>
<evidence type="ECO:0000259" key="2">
    <source>
        <dbReference type="Pfam" id="PF26371"/>
    </source>
</evidence>
<organism evidence="3 4">
    <name type="scientific">Corynebacterium pseudotuberculosis 258</name>
    <dbReference type="NCBI Taxonomy" id="1168865"/>
    <lineage>
        <taxon>Bacteria</taxon>
        <taxon>Bacillati</taxon>
        <taxon>Actinomycetota</taxon>
        <taxon>Actinomycetes</taxon>
        <taxon>Mycobacteriales</taxon>
        <taxon>Corynebacteriaceae</taxon>
        <taxon>Corynebacterium</taxon>
    </lineage>
</organism>
<gene>
    <name evidence="3" type="ORF">CP258_10125</name>
</gene>
<feature type="transmembrane region" description="Helical" evidence="1">
    <location>
        <begin position="224"/>
        <end position="246"/>
    </location>
</feature>
<feature type="domain" description="Terminal beta-(1-&gt;2)-arabinofuranosyltransferase C-terminal" evidence="2">
    <location>
        <begin position="453"/>
        <end position="629"/>
    </location>
</feature>
<feature type="transmembrane region" description="Helical" evidence="1">
    <location>
        <begin position="332"/>
        <end position="349"/>
    </location>
</feature>
<evidence type="ECO:0000256" key="1">
    <source>
        <dbReference type="SAM" id="Phobius"/>
    </source>
</evidence>
<dbReference type="AlphaFoldDB" id="A0AAU8QHL4"/>
<sequence length="647" mass="71097">MNKGRSLSVTTAFITVMVIAVLTFVGGWQRRWISDDGLIVLRTVRNLLAGNGPVFNAGERVEANTSTLWQYLIFIVAKVTGGELTAIALWLALLLTTAALAIAALATVRLHPERNALILPFGAVIYIALPPARDFATSGLEWGLSLFCLAALWWFVVAWVHTAHPAVAASSGSQRADKGALRATLFLAFWCGLSWLVRPEMALYGGVVGLVLFISAETWHRRGLILLVALPLPLGYEIFRMGYYGLIVPQTAVAKSAKLSDWASGWMYLRDFNDPYGMIIAVLLVLAVGYTVFVRGGFFRGFRGPWRAESQSEAEPTQRFAAVRSQLRTSRAMIVVLLGCALLHILYVTRVGGDFMHGRMLLLPLFVLLLPVAVIPVRSTSEGKIYELASFGLFCGAMTWAFLVIAGGHSYERPGSGDAQKEIGIVDERAYWTQSMGREPDNAPKTAEDFLEVPVMRTFKERLAQAQANNDALMLDFVIDDKKELYDWQAVPRDNSAKERDIPLTITRINLGMTSMNAPLDVRVVDSVGLSNPLGARQPRIEGSRVGHNKHLPLPWQAADSAANLGDLPVWVDGPEARSVRKVLYTEDVAEFIASYREPMSVSRFLKNIAFALGPGRSLELSPDPAHYGANTDQSARISWPVSAHTD</sequence>
<feature type="transmembrane region" description="Helical" evidence="1">
    <location>
        <begin position="87"/>
        <end position="108"/>
    </location>
</feature>
<dbReference type="Proteomes" id="UP000006465">
    <property type="component" value="Chromosome"/>
</dbReference>
<feature type="transmembrane region" description="Helical" evidence="1">
    <location>
        <begin position="391"/>
        <end position="411"/>
    </location>
</feature>
<feature type="transmembrane region" description="Helical" evidence="1">
    <location>
        <begin position="179"/>
        <end position="196"/>
    </location>
</feature>
<dbReference type="NCBIfam" id="NF041480">
    <property type="entry name" value="flag_mot_ctl_ZomB"/>
    <property type="match status" value="1"/>
</dbReference>
<dbReference type="RefSeq" id="WP_014367768.1">
    <property type="nucleotide sequence ID" value="NC_017945.3"/>
</dbReference>
<keyword evidence="1" id="KW-0812">Transmembrane</keyword>
<dbReference type="Pfam" id="PF26371">
    <property type="entry name" value="AftB_C"/>
    <property type="match status" value="1"/>
</dbReference>
<evidence type="ECO:0000313" key="3">
    <source>
        <dbReference type="EMBL" id="AFK17592.2"/>
    </source>
</evidence>
<dbReference type="InterPro" id="IPR058983">
    <property type="entry name" value="AftB_C"/>
</dbReference>
<keyword evidence="1" id="KW-1133">Transmembrane helix</keyword>
<dbReference type="GO" id="GO:0016740">
    <property type="term" value="F:transferase activity"/>
    <property type="evidence" value="ECO:0007669"/>
    <property type="project" value="UniProtKB-KW"/>
</dbReference>
<dbReference type="InterPro" id="IPR048243">
    <property type="entry name" value="AftB-like"/>
</dbReference>
<feature type="transmembrane region" description="Helical" evidence="1">
    <location>
        <begin position="276"/>
        <end position="298"/>
    </location>
</feature>
<keyword evidence="1" id="KW-0472">Membrane</keyword>
<feature type="transmembrane region" description="Helical" evidence="1">
    <location>
        <begin position="361"/>
        <end position="379"/>
    </location>
</feature>